<gene>
    <name evidence="4" type="primary">wbpE</name>
    <name evidence="4" type="ORF">BerOc1_02415</name>
</gene>
<dbReference type="InterPro" id="IPR015421">
    <property type="entry name" value="PyrdxlP-dep_Trfase_major"/>
</dbReference>
<dbReference type="PANTHER" id="PTHR30244:SF42">
    <property type="entry name" value="UDP-2-ACETAMIDO-2-DEOXY-3-OXO-D-GLUCURONATE AMINOTRANSFERASE"/>
    <property type="match status" value="1"/>
</dbReference>
<dbReference type="InterPro" id="IPR000653">
    <property type="entry name" value="DegT/StrS_aminotransferase"/>
</dbReference>
<name>A0A1J5MV35_9BACT</name>
<dbReference type="InterPro" id="IPR015422">
    <property type="entry name" value="PyrdxlP-dep_Trfase_small"/>
</dbReference>
<evidence type="ECO:0000313" key="5">
    <source>
        <dbReference type="Proteomes" id="UP000181901"/>
    </source>
</evidence>
<dbReference type="GO" id="GO:0008483">
    <property type="term" value="F:transaminase activity"/>
    <property type="evidence" value="ECO:0007669"/>
    <property type="project" value="UniProtKB-KW"/>
</dbReference>
<dbReference type="AlphaFoldDB" id="A0A1J5MV35"/>
<dbReference type="GO" id="GO:0000271">
    <property type="term" value="P:polysaccharide biosynthetic process"/>
    <property type="evidence" value="ECO:0007669"/>
    <property type="project" value="TreeGrafter"/>
</dbReference>
<dbReference type="PANTHER" id="PTHR30244">
    <property type="entry name" value="TRANSAMINASE"/>
    <property type="match status" value="1"/>
</dbReference>
<reference evidence="4 5" key="1">
    <citation type="submission" date="2015-09" db="EMBL/GenBank/DDBJ databases">
        <title>Genome of Desulfovibrio dechloracetivorans BerOc1, a mercury methylating strain isolated from highly hydrocarbons and metals contaminated coastal sediments.</title>
        <authorList>
            <person name="Goni Urriza M."/>
            <person name="Gassie C."/>
            <person name="Bouchez O."/>
            <person name="Klopp C."/>
            <person name="Ranchou-Peyruse A."/>
            <person name="Remy G."/>
        </authorList>
    </citation>
    <scope>NUCLEOTIDE SEQUENCE [LARGE SCALE GENOMIC DNA]</scope>
    <source>
        <strain evidence="4 5">BerOc1</strain>
    </source>
</reference>
<evidence type="ECO:0000313" key="4">
    <source>
        <dbReference type="EMBL" id="OIQ50477.1"/>
    </source>
</evidence>
<accession>A0A1J5MV35</accession>
<evidence type="ECO:0000256" key="1">
    <source>
        <dbReference type="PIRSR" id="PIRSR000390-1"/>
    </source>
</evidence>
<dbReference type="Pfam" id="PF01041">
    <property type="entry name" value="DegT_DnrJ_EryC1"/>
    <property type="match status" value="1"/>
</dbReference>
<dbReference type="CDD" id="cd00616">
    <property type="entry name" value="AHBA_syn"/>
    <property type="match status" value="1"/>
</dbReference>
<dbReference type="RefSeq" id="WP_071545914.1">
    <property type="nucleotide sequence ID" value="NZ_LKAQ01000004.1"/>
</dbReference>
<keyword evidence="5" id="KW-1185">Reference proteome</keyword>
<dbReference type="SUPFAM" id="SSF53383">
    <property type="entry name" value="PLP-dependent transferases"/>
    <property type="match status" value="1"/>
</dbReference>
<proteinExistence type="inferred from homology"/>
<sequence>MSIPFIDLKTQYRLIENQIKANIEGVLEHGAYVMGPEIRELEATLADYAGVSHAVSCSSGTDALLMSLMALGVGPGDAIFTTPFTFIATAEVVALLGATPVFVDIDPVTFNLDPDDLRRKIRYVRENRKDLTARGVIAVDIFGQPADYDAIEPLAHNSGLFLVVDAAQSFGAVYKGRQVCSLGDLACTSFFPAKPLGCYGDGGMVFVNNEELHQLLVSIRVHGMSVTDKYDNDRLGLTARMDSMQAAVLLAKFGLFPGEIEKRQEVTARYAELLSEVDGLTPPSVPEGNVSVWAQYCVLARDTEQRTEVMGRLAEASIPSGIYYPKPLHLQKAFADLGYVMGDFPVSEDAASRIFALPMHPYLTAEDQETIVKVIKG</sequence>
<dbReference type="EC" id="2.6.1.98" evidence="4"/>
<dbReference type="Proteomes" id="UP000181901">
    <property type="component" value="Unassembled WGS sequence"/>
</dbReference>
<feature type="modified residue" description="N6-(pyridoxal phosphate)lysine" evidence="2">
    <location>
        <position position="194"/>
    </location>
</feature>
<organism evidence="4 5">
    <name type="scientific">Pseudodesulfovibrio hydrargyri</name>
    <dbReference type="NCBI Taxonomy" id="2125990"/>
    <lineage>
        <taxon>Bacteria</taxon>
        <taxon>Pseudomonadati</taxon>
        <taxon>Thermodesulfobacteriota</taxon>
        <taxon>Desulfovibrionia</taxon>
        <taxon>Desulfovibrionales</taxon>
        <taxon>Desulfovibrionaceae</taxon>
    </lineage>
</organism>
<dbReference type="PIRSF" id="PIRSF000390">
    <property type="entry name" value="PLP_StrS"/>
    <property type="match status" value="1"/>
</dbReference>
<evidence type="ECO:0000256" key="3">
    <source>
        <dbReference type="RuleBase" id="RU004508"/>
    </source>
</evidence>
<dbReference type="Gene3D" id="3.90.1150.10">
    <property type="entry name" value="Aspartate Aminotransferase, domain 1"/>
    <property type="match status" value="1"/>
</dbReference>
<dbReference type="GO" id="GO:0030170">
    <property type="term" value="F:pyridoxal phosphate binding"/>
    <property type="evidence" value="ECO:0007669"/>
    <property type="project" value="TreeGrafter"/>
</dbReference>
<feature type="active site" description="Proton acceptor" evidence="1">
    <location>
        <position position="194"/>
    </location>
</feature>
<keyword evidence="2 3" id="KW-0663">Pyridoxal phosphate</keyword>
<keyword evidence="4" id="KW-0032">Aminotransferase</keyword>
<protein>
    <submittedName>
        <fullName evidence="4">UDP-2-acetamido-2-deoxy-3-oxo-D-glucuronate aminotransferase</fullName>
        <ecNumber evidence="4">2.6.1.98</ecNumber>
    </submittedName>
</protein>
<keyword evidence="4" id="KW-0808">Transferase</keyword>
<comment type="caution">
    <text evidence="4">The sequence shown here is derived from an EMBL/GenBank/DDBJ whole genome shotgun (WGS) entry which is preliminary data.</text>
</comment>
<evidence type="ECO:0000256" key="2">
    <source>
        <dbReference type="PIRSR" id="PIRSR000390-2"/>
    </source>
</evidence>
<dbReference type="InterPro" id="IPR015424">
    <property type="entry name" value="PyrdxlP-dep_Trfase"/>
</dbReference>
<comment type="similarity">
    <text evidence="3">Belongs to the DegT/DnrJ/EryC1 family.</text>
</comment>
<dbReference type="EMBL" id="LKAQ01000004">
    <property type="protein sequence ID" value="OIQ50477.1"/>
    <property type="molecule type" value="Genomic_DNA"/>
</dbReference>
<dbReference type="Gene3D" id="3.40.640.10">
    <property type="entry name" value="Type I PLP-dependent aspartate aminotransferase-like (Major domain)"/>
    <property type="match status" value="1"/>
</dbReference>
<dbReference type="OrthoDB" id="9766188at2"/>